<accession>A0A558BFM1</accession>
<reference evidence="2 3" key="1">
    <citation type="submission" date="2019-07" db="EMBL/GenBank/DDBJ databases">
        <authorList>
            <person name="Duangmal K."/>
            <person name="Teo W.F.A."/>
        </authorList>
    </citation>
    <scope>NUCLEOTIDE SEQUENCE [LARGE SCALE GENOMIC DNA]</scope>
    <source>
        <strain evidence="2 3">TBRC 6029</strain>
    </source>
</reference>
<gene>
    <name evidence="2" type="ORF">FNH05_26230</name>
</gene>
<comment type="caution">
    <text evidence="2">The sequence shown here is derived from an EMBL/GenBank/DDBJ whole genome shotgun (WGS) entry which is preliminary data.</text>
</comment>
<proteinExistence type="predicted"/>
<dbReference type="OrthoDB" id="9767931at2"/>
<dbReference type="EMBL" id="VJWX01000331">
    <property type="protein sequence ID" value="TVT35307.1"/>
    <property type="molecule type" value="Genomic_DNA"/>
</dbReference>
<dbReference type="AlphaFoldDB" id="A0A558BFM1"/>
<evidence type="ECO:0000313" key="2">
    <source>
        <dbReference type="EMBL" id="TVT35307.1"/>
    </source>
</evidence>
<dbReference type="Proteomes" id="UP000320011">
    <property type="component" value="Unassembled WGS sequence"/>
</dbReference>
<dbReference type="InterPro" id="IPR025291">
    <property type="entry name" value="DUF4153"/>
</dbReference>
<dbReference type="Pfam" id="PF13687">
    <property type="entry name" value="DUF4153"/>
    <property type="match status" value="1"/>
</dbReference>
<feature type="region of interest" description="Disordered" evidence="1">
    <location>
        <begin position="1"/>
        <end position="74"/>
    </location>
</feature>
<organism evidence="2 3">
    <name type="scientific">Amycolatopsis rhizosphaerae</name>
    <dbReference type="NCBI Taxonomy" id="2053003"/>
    <lineage>
        <taxon>Bacteria</taxon>
        <taxon>Bacillati</taxon>
        <taxon>Actinomycetota</taxon>
        <taxon>Actinomycetes</taxon>
        <taxon>Pseudonocardiales</taxon>
        <taxon>Pseudonocardiaceae</taxon>
        <taxon>Amycolatopsis</taxon>
    </lineage>
</organism>
<protein>
    <submittedName>
        <fullName evidence="2">DUF4173 domain-containing protein</fullName>
    </submittedName>
</protein>
<evidence type="ECO:0000256" key="1">
    <source>
        <dbReference type="SAM" id="MobiDB-lite"/>
    </source>
</evidence>
<feature type="compositionally biased region" description="Basic residues" evidence="1">
    <location>
        <begin position="22"/>
        <end position="33"/>
    </location>
</feature>
<keyword evidence="3" id="KW-1185">Reference proteome</keyword>
<sequence>MGGAARPARAVVRRVRGQPAHRAVRRGRRRAPHRRSDLRPVRAQRLLAAADGDRADPAGHRGGRGGGGPHRAGLPPLDARPARFAVRAHAGHRRVGADEDVVLPAGVRLHRAAAGCRDRRAVAGRGVSLVIAAGVRMKWDWLPRAIPATCLAAVLGLALADPEGIIAKENVARSRQTGLVDLSYLSGLSEDVVPALGGLPEPLRCRVLWQMSGRLDPGTDGWLGFNAARAAARQALADARPGC</sequence>
<feature type="compositionally biased region" description="Low complexity" evidence="1">
    <location>
        <begin position="1"/>
        <end position="10"/>
    </location>
</feature>
<name>A0A558BFM1_9PSEU</name>
<reference evidence="2 3" key="2">
    <citation type="submission" date="2019-08" db="EMBL/GenBank/DDBJ databases">
        <title>Amycolatopsis acidicola sp. nov., isolated from peat swamp forest soil.</title>
        <authorList>
            <person name="Srisuk N."/>
        </authorList>
    </citation>
    <scope>NUCLEOTIDE SEQUENCE [LARGE SCALE GENOMIC DNA]</scope>
    <source>
        <strain evidence="2 3">TBRC 6029</strain>
    </source>
</reference>
<evidence type="ECO:0000313" key="3">
    <source>
        <dbReference type="Proteomes" id="UP000320011"/>
    </source>
</evidence>